<dbReference type="Gene3D" id="3.30.450.40">
    <property type="match status" value="1"/>
</dbReference>
<evidence type="ECO:0000256" key="2">
    <source>
        <dbReference type="ARBA" id="ARBA00023125"/>
    </source>
</evidence>
<dbReference type="PROSITE" id="PS51078">
    <property type="entry name" value="ICLR_ED"/>
    <property type="match status" value="1"/>
</dbReference>
<dbReference type="InterPro" id="IPR014757">
    <property type="entry name" value="Tscrpt_reg_IclR_C"/>
</dbReference>
<reference evidence="6" key="1">
    <citation type="submission" date="2022-10" db="EMBL/GenBank/DDBJ databases">
        <title>The WGS of Solirubrobacter phytolaccae KCTC 29190.</title>
        <authorList>
            <person name="Jiang Z."/>
        </authorList>
    </citation>
    <scope>NUCLEOTIDE SEQUENCE</scope>
    <source>
        <strain evidence="6">KCTC 29190</strain>
    </source>
</reference>
<dbReference type="AlphaFoldDB" id="A0A9X3N491"/>
<dbReference type="SUPFAM" id="SSF46785">
    <property type="entry name" value="Winged helix' DNA-binding domain"/>
    <property type="match status" value="1"/>
</dbReference>
<keyword evidence="1" id="KW-0805">Transcription regulation</keyword>
<proteinExistence type="predicted"/>
<gene>
    <name evidence="6" type="ORF">OJ997_03825</name>
</gene>
<evidence type="ECO:0000256" key="1">
    <source>
        <dbReference type="ARBA" id="ARBA00023015"/>
    </source>
</evidence>
<dbReference type="RefSeq" id="WP_270023686.1">
    <property type="nucleotide sequence ID" value="NZ_JAPDDP010000004.1"/>
</dbReference>
<dbReference type="PANTHER" id="PTHR30136">
    <property type="entry name" value="HELIX-TURN-HELIX TRANSCRIPTIONAL REGULATOR, ICLR FAMILY"/>
    <property type="match status" value="1"/>
</dbReference>
<dbReference type="InterPro" id="IPR029016">
    <property type="entry name" value="GAF-like_dom_sf"/>
</dbReference>
<feature type="domain" description="IclR-ED" evidence="5">
    <location>
        <begin position="44"/>
        <end position="234"/>
    </location>
</feature>
<comment type="caution">
    <text evidence="6">The sequence shown here is derived from an EMBL/GenBank/DDBJ whole genome shotgun (WGS) entry which is preliminary data.</text>
</comment>
<accession>A0A9X3N491</accession>
<evidence type="ECO:0000256" key="3">
    <source>
        <dbReference type="ARBA" id="ARBA00023163"/>
    </source>
</evidence>
<dbReference type="Proteomes" id="UP001147653">
    <property type="component" value="Unassembled WGS sequence"/>
</dbReference>
<evidence type="ECO:0000256" key="4">
    <source>
        <dbReference type="SAM" id="MobiDB-lite"/>
    </source>
</evidence>
<dbReference type="GO" id="GO:0003677">
    <property type="term" value="F:DNA binding"/>
    <property type="evidence" value="ECO:0007669"/>
    <property type="project" value="UniProtKB-KW"/>
</dbReference>
<organism evidence="6 7">
    <name type="scientific">Solirubrobacter phytolaccae</name>
    <dbReference type="NCBI Taxonomy" id="1404360"/>
    <lineage>
        <taxon>Bacteria</taxon>
        <taxon>Bacillati</taxon>
        <taxon>Actinomycetota</taxon>
        <taxon>Thermoleophilia</taxon>
        <taxon>Solirubrobacterales</taxon>
        <taxon>Solirubrobacteraceae</taxon>
        <taxon>Solirubrobacter</taxon>
    </lineage>
</organism>
<sequence length="253" mass="28013">MLARAPDGIRADEVAATLGKSVSTAYNLLASLCDEGVAERHPGGVYKLAPAFRETVAEETDRHDLSGVVDDLLARTHKRAYLAVLRNNQLRVVLERGLQGMPKLPGFSPEIADNAHALALGKVVLALGPREAVERYAQAGLKRFTPTTITDPAALHEELKRVRLTGVACEREEFERDFCCLAAPVLDHDRHFLGAVGISMSKRAFENERPQLEETLRDVVGFQRSAEIRADLDHGPNPHQTSLQGRRFQRRRP</sequence>
<evidence type="ECO:0000259" key="5">
    <source>
        <dbReference type="PROSITE" id="PS51078"/>
    </source>
</evidence>
<evidence type="ECO:0000313" key="6">
    <source>
        <dbReference type="EMBL" id="MDA0179413.1"/>
    </source>
</evidence>
<keyword evidence="7" id="KW-1185">Reference proteome</keyword>
<dbReference type="Pfam" id="PF01614">
    <property type="entry name" value="IclR_C"/>
    <property type="match status" value="1"/>
</dbReference>
<dbReference type="InterPro" id="IPR005471">
    <property type="entry name" value="Tscrpt_reg_IclR_N"/>
</dbReference>
<dbReference type="GO" id="GO:0045892">
    <property type="term" value="P:negative regulation of DNA-templated transcription"/>
    <property type="evidence" value="ECO:0007669"/>
    <property type="project" value="TreeGrafter"/>
</dbReference>
<dbReference type="InterPro" id="IPR036388">
    <property type="entry name" value="WH-like_DNA-bd_sf"/>
</dbReference>
<keyword evidence="2" id="KW-0238">DNA-binding</keyword>
<protein>
    <submittedName>
        <fullName evidence="6">Helix-turn-helix domain-containing protein</fullName>
    </submittedName>
</protein>
<dbReference type="EMBL" id="JAPDDP010000004">
    <property type="protein sequence ID" value="MDA0179413.1"/>
    <property type="molecule type" value="Genomic_DNA"/>
</dbReference>
<dbReference type="GO" id="GO:0003700">
    <property type="term" value="F:DNA-binding transcription factor activity"/>
    <property type="evidence" value="ECO:0007669"/>
    <property type="project" value="TreeGrafter"/>
</dbReference>
<dbReference type="SUPFAM" id="SSF55781">
    <property type="entry name" value="GAF domain-like"/>
    <property type="match status" value="1"/>
</dbReference>
<dbReference type="PANTHER" id="PTHR30136:SF24">
    <property type="entry name" value="HTH-TYPE TRANSCRIPTIONAL REPRESSOR ALLR"/>
    <property type="match status" value="1"/>
</dbReference>
<evidence type="ECO:0000313" key="7">
    <source>
        <dbReference type="Proteomes" id="UP001147653"/>
    </source>
</evidence>
<name>A0A9X3N491_9ACTN</name>
<dbReference type="Pfam" id="PF09339">
    <property type="entry name" value="HTH_IclR"/>
    <property type="match status" value="1"/>
</dbReference>
<dbReference type="Gene3D" id="1.10.10.10">
    <property type="entry name" value="Winged helix-like DNA-binding domain superfamily/Winged helix DNA-binding domain"/>
    <property type="match status" value="1"/>
</dbReference>
<keyword evidence="3" id="KW-0804">Transcription</keyword>
<feature type="region of interest" description="Disordered" evidence="4">
    <location>
        <begin position="228"/>
        <end position="253"/>
    </location>
</feature>
<dbReference type="InterPro" id="IPR036390">
    <property type="entry name" value="WH_DNA-bd_sf"/>
</dbReference>
<dbReference type="InterPro" id="IPR050707">
    <property type="entry name" value="HTH_MetabolicPath_Reg"/>
</dbReference>